<reference evidence="3" key="1">
    <citation type="journal article" date="2018" name="Gigascience">
        <title>Genome assembly of the Pink Ipe (Handroanthus impetiginosus, Bignoniaceae), a highly valued, ecologically keystone Neotropical timber forest tree.</title>
        <authorList>
            <person name="Silva-Junior O.B."/>
            <person name="Grattapaglia D."/>
            <person name="Novaes E."/>
            <person name="Collevatti R.G."/>
        </authorList>
    </citation>
    <scope>NUCLEOTIDE SEQUENCE [LARGE SCALE GENOMIC DNA]</scope>
    <source>
        <strain evidence="3">cv. UFG-1</strain>
    </source>
</reference>
<dbReference type="EMBL" id="NKXS01007396">
    <property type="protein sequence ID" value="PIM99739.1"/>
    <property type="molecule type" value="Genomic_DNA"/>
</dbReference>
<keyword evidence="2" id="KW-0808">Transferase</keyword>
<dbReference type="EC" id="2.7.11.1" evidence="2"/>
<dbReference type="Gene3D" id="1.10.510.10">
    <property type="entry name" value="Transferase(Phosphotransferase) domain 1"/>
    <property type="match status" value="1"/>
</dbReference>
<dbReference type="InterPro" id="IPR011009">
    <property type="entry name" value="Kinase-like_dom_sf"/>
</dbReference>
<dbReference type="Pfam" id="PF00069">
    <property type="entry name" value="Pkinase"/>
    <property type="match status" value="1"/>
</dbReference>
<dbReference type="InterPro" id="IPR052611">
    <property type="entry name" value="Plant_RLK_LysM"/>
</dbReference>
<accession>A0A2G9G4B3</accession>
<dbReference type="GO" id="GO:0004674">
    <property type="term" value="F:protein serine/threonine kinase activity"/>
    <property type="evidence" value="ECO:0007669"/>
    <property type="project" value="UniProtKB-KW"/>
</dbReference>
<sequence length="191" mass="21483">MHHILNPSYVHGNIKSRNIFLDEDFSAKLGNFGMPKCSLTETEDQESWNKGYLAPEYQNEGKISPNLDIFAYGVVLLEVLSGKPPLIRDEERENGSFIKLSDEIKRVLETENAEELRGWIDSGLGENYSFDGAVNLANLARSCVEEDPSLRPNAGEIVEKLLRLVDEEGDHQVDICESSCKPLVKADEEER</sequence>
<keyword evidence="2" id="KW-0723">Serine/threonine-protein kinase</keyword>
<proteinExistence type="predicted"/>
<dbReference type="STRING" id="429701.A0A2G9G4B3"/>
<evidence type="ECO:0000313" key="3">
    <source>
        <dbReference type="Proteomes" id="UP000231279"/>
    </source>
</evidence>
<dbReference type="PROSITE" id="PS50011">
    <property type="entry name" value="PROTEIN_KINASE_DOM"/>
    <property type="match status" value="1"/>
</dbReference>
<dbReference type="PANTHER" id="PTHR45927:SF13">
    <property type="entry name" value="PROTEIN LYK2"/>
    <property type="match status" value="1"/>
</dbReference>
<protein>
    <submittedName>
        <fullName evidence="2">Non-specific serine/threonine protein kinase</fullName>
        <ecNumber evidence="2">2.7.11.1</ecNumber>
    </submittedName>
</protein>
<dbReference type="GO" id="GO:0005524">
    <property type="term" value="F:ATP binding"/>
    <property type="evidence" value="ECO:0007669"/>
    <property type="project" value="InterPro"/>
</dbReference>
<name>A0A2G9G4B3_9LAMI</name>
<dbReference type="SUPFAM" id="SSF56112">
    <property type="entry name" value="Protein kinase-like (PK-like)"/>
    <property type="match status" value="1"/>
</dbReference>
<keyword evidence="3" id="KW-1185">Reference proteome</keyword>
<organism evidence="2 3">
    <name type="scientific">Handroanthus impetiginosus</name>
    <dbReference type="NCBI Taxonomy" id="429701"/>
    <lineage>
        <taxon>Eukaryota</taxon>
        <taxon>Viridiplantae</taxon>
        <taxon>Streptophyta</taxon>
        <taxon>Embryophyta</taxon>
        <taxon>Tracheophyta</taxon>
        <taxon>Spermatophyta</taxon>
        <taxon>Magnoliopsida</taxon>
        <taxon>eudicotyledons</taxon>
        <taxon>Gunneridae</taxon>
        <taxon>Pentapetalae</taxon>
        <taxon>asterids</taxon>
        <taxon>lamiids</taxon>
        <taxon>Lamiales</taxon>
        <taxon>Bignoniaceae</taxon>
        <taxon>Crescentiina</taxon>
        <taxon>Tabebuia alliance</taxon>
        <taxon>Handroanthus</taxon>
    </lineage>
</organism>
<gene>
    <name evidence="2" type="ORF">CDL12_27765</name>
</gene>
<dbReference type="Proteomes" id="UP000231279">
    <property type="component" value="Unassembled WGS sequence"/>
</dbReference>
<feature type="domain" description="Protein kinase" evidence="1">
    <location>
        <begin position="1"/>
        <end position="164"/>
    </location>
</feature>
<dbReference type="AlphaFoldDB" id="A0A2G9G4B3"/>
<evidence type="ECO:0000259" key="1">
    <source>
        <dbReference type="PROSITE" id="PS50011"/>
    </source>
</evidence>
<comment type="caution">
    <text evidence="2">The sequence shown here is derived from an EMBL/GenBank/DDBJ whole genome shotgun (WGS) entry which is preliminary data.</text>
</comment>
<evidence type="ECO:0000313" key="2">
    <source>
        <dbReference type="EMBL" id="PIM99739.1"/>
    </source>
</evidence>
<keyword evidence="2" id="KW-0418">Kinase</keyword>
<dbReference type="PANTHER" id="PTHR45927">
    <property type="entry name" value="LYSM-DOMAIN RECEPTOR-LIKE KINASE-RELATED"/>
    <property type="match status" value="1"/>
</dbReference>
<dbReference type="OrthoDB" id="4062651at2759"/>
<dbReference type="InterPro" id="IPR000719">
    <property type="entry name" value="Prot_kinase_dom"/>
</dbReference>